<dbReference type="InterPro" id="IPR039204">
    <property type="entry name" value="MRS2-like"/>
</dbReference>
<dbReference type="PANTHER" id="PTHR13890:SF0">
    <property type="entry name" value="MAGNESIUM TRANSPORTER MRS2 HOMOLOG, MITOCHONDRIAL"/>
    <property type="match status" value="1"/>
</dbReference>
<dbReference type="GO" id="GO:0015095">
    <property type="term" value="F:magnesium ion transmembrane transporter activity"/>
    <property type="evidence" value="ECO:0007669"/>
    <property type="project" value="UniProtKB-ARBA"/>
</dbReference>
<keyword evidence="6" id="KW-0809">Transit peptide</keyword>
<evidence type="ECO:0000256" key="1">
    <source>
        <dbReference type="ARBA" id="ARBA00004141"/>
    </source>
</evidence>
<dbReference type="InParanoid" id="A0A2K3DWX1"/>
<evidence type="ECO:0000256" key="7">
    <source>
        <dbReference type="ARBA" id="ARBA00022989"/>
    </source>
</evidence>
<dbReference type="PANTHER" id="PTHR13890">
    <property type="entry name" value="RNA SPLICING PROTEIN MRS2, MITOCHONDRIAL"/>
    <property type="match status" value="1"/>
</dbReference>
<dbReference type="KEGG" id="cre:CHLRE_03g168600v5"/>
<organism evidence="11 12">
    <name type="scientific">Chlamydomonas reinhardtii</name>
    <name type="common">Chlamydomonas smithii</name>
    <dbReference type="NCBI Taxonomy" id="3055"/>
    <lineage>
        <taxon>Eukaryota</taxon>
        <taxon>Viridiplantae</taxon>
        <taxon>Chlorophyta</taxon>
        <taxon>core chlorophytes</taxon>
        <taxon>Chlorophyceae</taxon>
        <taxon>CS clade</taxon>
        <taxon>Chlamydomonadales</taxon>
        <taxon>Chlamydomonadaceae</taxon>
        <taxon>Chlamydomonas</taxon>
    </lineage>
</organism>
<evidence type="ECO:0000256" key="8">
    <source>
        <dbReference type="ARBA" id="ARBA00023065"/>
    </source>
</evidence>
<dbReference type="AlphaFoldDB" id="A0A2K3DWX1"/>
<comment type="subcellular location">
    <subcellularLocation>
        <location evidence="1">Membrane</location>
        <topology evidence="1">Multi-pass membrane protein</topology>
    </subcellularLocation>
</comment>
<dbReference type="Pfam" id="PF22099">
    <property type="entry name" value="MRS2-like"/>
    <property type="match status" value="1"/>
</dbReference>
<keyword evidence="9" id="KW-0472">Membrane</keyword>
<keyword evidence="8" id="KW-0406">Ion transport</keyword>
<keyword evidence="12" id="KW-1185">Reference proteome</keyword>
<dbReference type="Gramene" id="PNW85027">
    <property type="protein sequence ID" value="PNW85027"/>
    <property type="gene ID" value="CHLRE_03g168600v5"/>
</dbReference>
<dbReference type="OrthoDB" id="10251508at2759"/>
<dbReference type="PaxDb" id="3055-EDP06186"/>
<keyword evidence="5" id="KW-0460">Magnesium</keyword>
<dbReference type="GO" id="GO:0016020">
    <property type="term" value="C:membrane"/>
    <property type="evidence" value="ECO:0007669"/>
    <property type="project" value="UniProtKB-SubCell"/>
</dbReference>
<keyword evidence="7" id="KW-1133">Transmembrane helix</keyword>
<dbReference type="ExpressionAtlas" id="A0A2K3DWX1">
    <property type="expression patterns" value="baseline"/>
</dbReference>
<evidence type="ECO:0000256" key="3">
    <source>
        <dbReference type="ARBA" id="ARBA00022448"/>
    </source>
</evidence>
<reference evidence="11 12" key="1">
    <citation type="journal article" date="2007" name="Science">
        <title>The Chlamydomonas genome reveals the evolution of key animal and plant functions.</title>
        <authorList>
            <person name="Merchant S.S."/>
            <person name="Prochnik S.E."/>
            <person name="Vallon O."/>
            <person name="Harris E.H."/>
            <person name="Karpowicz S.J."/>
            <person name="Witman G.B."/>
            <person name="Terry A."/>
            <person name="Salamov A."/>
            <person name="Fritz-Laylin L.K."/>
            <person name="Marechal-Drouard L."/>
            <person name="Marshall W.F."/>
            <person name="Qu L.H."/>
            <person name="Nelson D.R."/>
            <person name="Sanderfoot A.A."/>
            <person name="Spalding M.H."/>
            <person name="Kapitonov V.V."/>
            <person name="Ren Q."/>
            <person name="Ferris P."/>
            <person name="Lindquist E."/>
            <person name="Shapiro H."/>
            <person name="Lucas S.M."/>
            <person name="Grimwood J."/>
            <person name="Schmutz J."/>
            <person name="Cardol P."/>
            <person name="Cerutti H."/>
            <person name="Chanfreau G."/>
            <person name="Chen C.L."/>
            <person name="Cognat V."/>
            <person name="Croft M.T."/>
            <person name="Dent R."/>
            <person name="Dutcher S."/>
            <person name="Fernandez E."/>
            <person name="Fukuzawa H."/>
            <person name="Gonzalez-Ballester D."/>
            <person name="Gonzalez-Halphen D."/>
            <person name="Hallmann A."/>
            <person name="Hanikenne M."/>
            <person name="Hippler M."/>
            <person name="Inwood W."/>
            <person name="Jabbari K."/>
            <person name="Kalanon M."/>
            <person name="Kuras R."/>
            <person name="Lefebvre P.A."/>
            <person name="Lemaire S.D."/>
            <person name="Lobanov A.V."/>
            <person name="Lohr M."/>
            <person name="Manuell A."/>
            <person name="Meier I."/>
            <person name="Mets L."/>
            <person name="Mittag M."/>
            <person name="Mittelmeier T."/>
            <person name="Moroney J.V."/>
            <person name="Moseley J."/>
            <person name="Napoli C."/>
            <person name="Nedelcu A.M."/>
            <person name="Niyogi K."/>
            <person name="Novoselov S.V."/>
            <person name="Paulsen I.T."/>
            <person name="Pazour G."/>
            <person name="Purton S."/>
            <person name="Ral J.P."/>
            <person name="Riano-Pachon D.M."/>
            <person name="Riekhof W."/>
            <person name="Rymarquis L."/>
            <person name="Schroda M."/>
            <person name="Stern D."/>
            <person name="Umen J."/>
            <person name="Willows R."/>
            <person name="Wilson N."/>
            <person name="Zimmer S.L."/>
            <person name="Allmer J."/>
            <person name="Balk J."/>
            <person name="Bisova K."/>
            <person name="Chen C.J."/>
            <person name="Elias M."/>
            <person name="Gendler K."/>
            <person name="Hauser C."/>
            <person name="Lamb M.R."/>
            <person name="Ledford H."/>
            <person name="Long J.C."/>
            <person name="Minagawa J."/>
            <person name="Page M.D."/>
            <person name="Pan J."/>
            <person name="Pootakham W."/>
            <person name="Roje S."/>
            <person name="Rose A."/>
            <person name="Stahlberg E."/>
            <person name="Terauchi A.M."/>
            <person name="Yang P."/>
            <person name="Ball S."/>
            <person name="Bowler C."/>
            <person name="Dieckmann C.L."/>
            <person name="Gladyshev V.N."/>
            <person name="Green P."/>
            <person name="Jorgensen R."/>
            <person name="Mayfield S."/>
            <person name="Mueller-Roeber B."/>
            <person name="Rajamani S."/>
            <person name="Sayre R.T."/>
            <person name="Brokstein P."/>
            <person name="Dubchak I."/>
            <person name="Goodstein D."/>
            <person name="Hornick L."/>
            <person name="Huang Y.W."/>
            <person name="Jhaveri J."/>
            <person name="Luo Y."/>
            <person name="Martinez D."/>
            <person name="Ngau W.C."/>
            <person name="Otillar B."/>
            <person name="Poliakov A."/>
            <person name="Porter A."/>
            <person name="Szajkowski L."/>
            <person name="Werner G."/>
            <person name="Zhou K."/>
            <person name="Grigoriev I.V."/>
            <person name="Rokhsar D.S."/>
            <person name="Grossman A.R."/>
        </authorList>
    </citation>
    <scope>NUCLEOTIDE SEQUENCE [LARGE SCALE GENOMIC DNA]</scope>
    <source>
        <strain evidence="12">CC-503</strain>
    </source>
</reference>
<feature type="region of interest" description="Disordered" evidence="10">
    <location>
        <begin position="35"/>
        <end position="55"/>
    </location>
</feature>
<evidence type="ECO:0000256" key="9">
    <source>
        <dbReference type="ARBA" id="ARBA00023136"/>
    </source>
</evidence>
<dbReference type="GeneID" id="5728981"/>
<accession>A0A2K3DWX1</accession>
<feature type="compositionally biased region" description="Polar residues" evidence="10">
    <location>
        <begin position="43"/>
        <end position="55"/>
    </location>
</feature>
<name>A0A2K3DWX1_CHLRE</name>
<protein>
    <submittedName>
        <fullName evidence="11">Uncharacterized protein</fullName>
    </submittedName>
</protein>
<evidence type="ECO:0000313" key="12">
    <source>
        <dbReference type="Proteomes" id="UP000006906"/>
    </source>
</evidence>
<keyword evidence="3" id="KW-0813">Transport</keyword>
<dbReference type="EMBL" id="CM008964">
    <property type="protein sequence ID" value="PNW85027.1"/>
    <property type="molecule type" value="Genomic_DNA"/>
</dbReference>
<dbReference type="Gene3D" id="2.40.128.330">
    <property type="match status" value="1"/>
</dbReference>
<gene>
    <name evidence="11" type="ORF">CHLRE_03g168600v5</name>
</gene>
<evidence type="ECO:0000313" key="11">
    <source>
        <dbReference type="EMBL" id="PNW85027.1"/>
    </source>
</evidence>
<evidence type="ECO:0000256" key="4">
    <source>
        <dbReference type="ARBA" id="ARBA00022692"/>
    </source>
</evidence>
<evidence type="ECO:0000256" key="6">
    <source>
        <dbReference type="ARBA" id="ARBA00022946"/>
    </source>
</evidence>
<dbReference type="Proteomes" id="UP000006906">
    <property type="component" value="Chromosome 3"/>
</dbReference>
<proteinExistence type="inferred from homology"/>
<evidence type="ECO:0000256" key="5">
    <source>
        <dbReference type="ARBA" id="ARBA00022842"/>
    </source>
</evidence>
<evidence type="ECO:0000256" key="2">
    <source>
        <dbReference type="ARBA" id="ARBA00007535"/>
    </source>
</evidence>
<comment type="similarity">
    <text evidence="2">Belongs to the CorA metal ion transporter (MIT) (TC 1.A.35.5) family.</text>
</comment>
<sequence>MVQSANQILHQLEAANAATQAANGGVNNTIVSGYSSSSGSMSPLQNSADSMSSMDEYSTSMDFSDLANEEALDAGKGDGAAGGYGKANYEVLRLDATARARRFFVRRRDLLREHRLQPRDLRRIDPSIDFTKTSPSITIKEDVLLLNLGGVRAIVTAREGAAV</sequence>
<keyword evidence="4" id="KW-0812">Transmembrane</keyword>
<dbReference type="RefSeq" id="XP_042925967.1">
    <property type="nucleotide sequence ID" value="XM_043060838.1"/>
</dbReference>
<evidence type="ECO:0000256" key="10">
    <source>
        <dbReference type="SAM" id="MobiDB-lite"/>
    </source>
</evidence>